<dbReference type="Pfam" id="PF04231">
    <property type="entry name" value="Endonuclease_1"/>
    <property type="match status" value="1"/>
</dbReference>
<evidence type="ECO:0000256" key="5">
    <source>
        <dbReference type="SAM" id="SignalP"/>
    </source>
</evidence>
<keyword evidence="3 5" id="KW-0732">Signal</keyword>
<evidence type="ECO:0000256" key="2">
    <source>
        <dbReference type="ARBA" id="ARBA00022722"/>
    </source>
</evidence>
<evidence type="ECO:0000256" key="1">
    <source>
        <dbReference type="ARBA" id="ARBA00006429"/>
    </source>
</evidence>
<keyword evidence="8" id="KW-1185">Reference proteome</keyword>
<keyword evidence="7" id="KW-0255">Endonuclease</keyword>
<evidence type="ECO:0000313" key="8">
    <source>
        <dbReference type="Proteomes" id="UP001595812"/>
    </source>
</evidence>
<keyword evidence="2" id="KW-0540">Nuclease</keyword>
<evidence type="ECO:0000313" key="7">
    <source>
        <dbReference type="EMBL" id="MFC3877370.1"/>
    </source>
</evidence>
<dbReference type="PANTHER" id="PTHR33607">
    <property type="entry name" value="ENDONUCLEASE-1"/>
    <property type="match status" value="1"/>
</dbReference>
<dbReference type="InterPro" id="IPR007346">
    <property type="entry name" value="Endonuclease-I"/>
</dbReference>
<accession>A0ABV8AI33</accession>
<feature type="signal peptide" evidence="5">
    <location>
        <begin position="1"/>
        <end position="18"/>
    </location>
</feature>
<dbReference type="Proteomes" id="UP001595812">
    <property type="component" value="Unassembled WGS sequence"/>
</dbReference>
<dbReference type="Pfam" id="PF18962">
    <property type="entry name" value="Por_Secre_tail"/>
    <property type="match status" value="1"/>
</dbReference>
<reference evidence="8" key="1">
    <citation type="journal article" date="2019" name="Int. J. Syst. Evol. Microbiol.">
        <title>The Global Catalogue of Microorganisms (GCM) 10K type strain sequencing project: providing services to taxonomists for standard genome sequencing and annotation.</title>
        <authorList>
            <consortium name="The Broad Institute Genomics Platform"/>
            <consortium name="The Broad Institute Genome Sequencing Center for Infectious Disease"/>
            <person name="Wu L."/>
            <person name="Ma J."/>
        </authorList>
    </citation>
    <scope>NUCLEOTIDE SEQUENCE [LARGE SCALE GENOMIC DNA]</scope>
    <source>
        <strain evidence="8">CECT 8979</strain>
    </source>
</reference>
<name>A0ABV8AI33_9FLAO</name>
<comment type="similarity">
    <text evidence="1">Belongs to the EndA/NucM nuclease family.</text>
</comment>
<dbReference type="GO" id="GO:0004519">
    <property type="term" value="F:endonuclease activity"/>
    <property type="evidence" value="ECO:0007669"/>
    <property type="project" value="UniProtKB-KW"/>
</dbReference>
<dbReference type="NCBIfam" id="TIGR04183">
    <property type="entry name" value="Por_Secre_tail"/>
    <property type="match status" value="1"/>
</dbReference>
<comment type="caution">
    <text evidence="7">The sequence shown here is derived from an EMBL/GenBank/DDBJ whole genome shotgun (WGS) entry which is preliminary data.</text>
</comment>
<feature type="chain" id="PRO_5047539078" evidence="5">
    <location>
        <begin position="19"/>
        <end position="332"/>
    </location>
</feature>
<gene>
    <name evidence="7" type="ORF">ACFOSX_09020</name>
</gene>
<keyword evidence="4" id="KW-0378">Hydrolase</keyword>
<organism evidence="7 8">
    <name type="scientific">Winogradskyella maritima</name>
    <dbReference type="NCBI Taxonomy" id="1517766"/>
    <lineage>
        <taxon>Bacteria</taxon>
        <taxon>Pseudomonadati</taxon>
        <taxon>Bacteroidota</taxon>
        <taxon>Flavobacteriia</taxon>
        <taxon>Flavobacteriales</taxon>
        <taxon>Flavobacteriaceae</taxon>
        <taxon>Winogradskyella</taxon>
    </lineage>
</organism>
<proteinExistence type="inferred from homology"/>
<dbReference type="PANTHER" id="PTHR33607:SF2">
    <property type="entry name" value="ENDONUCLEASE-1"/>
    <property type="match status" value="1"/>
</dbReference>
<sequence length="332" mass="36890">MKQIYFLLFTVFSSVIIAQTVVPPPELQAYYEGITYSASNSNLYDELATKTIGKHTTFLTYSQRHNFLYDADANPADQSEVVLIYSGDIRPDNQWLSGSNPDTPQTYNTEHVYPRSLLDTGTAEADLHVLRVCDIDDNTLRGNDPFTSGSGGFSSTGNAFFPGDDWRGDVARIILYANLRYNEPFDAVGSLSLFLQWNAADPVLDGGIEDQRNTVISGAQGVRNPFIDNPYLATLIWGGADAQNRWMVLSNDDFKDAPAFTIFPNPTQGDIQIKLKNSVATRVEIFDILGKKVLNTTLKMSDTVETSRLKSGVYIIRLTQNGKTETSKLVKR</sequence>
<evidence type="ECO:0000256" key="3">
    <source>
        <dbReference type="ARBA" id="ARBA00022729"/>
    </source>
</evidence>
<evidence type="ECO:0000256" key="4">
    <source>
        <dbReference type="ARBA" id="ARBA00022801"/>
    </source>
</evidence>
<protein>
    <submittedName>
        <fullName evidence="7">Endonuclease</fullName>
    </submittedName>
</protein>
<dbReference type="InterPro" id="IPR044925">
    <property type="entry name" value="His-Me_finger_sf"/>
</dbReference>
<dbReference type="InterPro" id="IPR026444">
    <property type="entry name" value="Secre_tail"/>
</dbReference>
<feature type="domain" description="Secretion system C-terminal sorting" evidence="6">
    <location>
        <begin position="262"/>
        <end position="330"/>
    </location>
</feature>
<evidence type="ECO:0000259" key="6">
    <source>
        <dbReference type="Pfam" id="PF18962"/>
    </source>
</evidence>
<dbReference type="EMBL" id="JBHSAT010000004">
    <property type="protein sequence ID" value="MFC3877370.1"/>
    <property type="molecule type" value="Genomic_DNA"/>
</dbReference>
<dbReference type="RefSeq" id="WP_386099523.1">
    <property type="nucleotide sequence ID" value="NZ_JBHSAT010000004.1"/>
</dbReference>
<dbReference type="SUPFAM" id="SSF54060">
    <property type="entry name" value="His-Me finger endonucleases"/>
    <property type="match status" value="1"/>
</dbReference>